<dbReference type="Pfam" id="PF17932">
    <property type="entry name" value="TetR_C_24"/>
    <property type="match status" value="1"/>
</dbReference>
<organism evidence="5 6">
    <name type="scientific">Streptomyces maoxianensis</name>
    <dbReference type="NCBI Taxonomy" id="1459942"/>
    <lineage>
        <taxon>Bacteria</taxon>
        <taxon>Bacillati</taxon>
        <taxon>Actinomycetota</taxon>
        <taxon>Actinomycetes</taxon>
        <taxon>Kitasatosporales</taxon>
        <taxon>Streptomycetaceae</taxon>
        <taxon>Streptomyces</taxon>
    </lineage>
</organism>
<dbReference type="PANTHER" id="PTHR30055">
    <property type="entry name" value="HTH-TYPE TRANSCRIPTIONAL REGULATOR RUTR"/>
    <property type="match status" value="1"/>
</dbReference>
<evidence type="ECO:0000256" key="3">
    <source>
        <dbReference type="SAM" id="MobiDB-lite"/>
    </source>
</evidence>
<dbReference type="Gene3D" id="1.10.357.10">
    <property type="entry name" value="Tetracycline Repressor, domain 2"/>
    <property type="match status" value="1"/>
</dbReference>
<dbReference type="InterPro" id="IPR009057">
    <property type="entry name" value="Homeodomain-like_sf"/>
</dbReference>
<dbReference type="RefSeq" id="WP_381197124.1">
    <property type="nucleotide sequence ID" value="NZ_JBHSFE010000014.1"/>
</dbReference>
<dbReference type="PRINTS" id="PR00455">
    <property type="entry name" value="HTHTETR"/>
</dbReference>
<accession>A0ABV9G6H9</accession>
<dbReference type="PANTHER" id="PTHR30055:SF200">
    <property type="entry name" value="HTH-TYPE TRANSCRIPTIONAL REPRESSOR BDCR"/>
    <property type="match status" value="1"/>
</dbReference>
<evidence type="ECO:0000259" key="4">
    <source>
        <dbReference type="PROSITE" id="PS50977"/>
    </source>
</evidence>
<dbReference type="SUPFAM" id="SSF46689">
    <property type="entry name" value="Homeodomain-like"/>
    <property type="match status" value="1"/>
</dbReference>
<evidence type="ECO:0000313" key="6">
    <source>
        <dbReference type="Proteomes" id="UP001595993"/>
    </source>
</evidence>
<keyword evidence="6" id="KW-1185">Reference proteome</keyword>
<keyword evidence="1 2" id="KW-0238">DNA-binding</keyword>
<gene>
    <name evidence="5" type="ORF">ACFO9E_18860</name>
</gene>
<feature type="DNA-binding region" description="H-T-H motif" evidence="2">
    <location>
        <begin position="44"/>
        <end position="63"/>
    </location>
</feature>
<dbReference type="Pfam" id="PF00440">
    <property type="entry name" value="TetR_N"/>
    <property type="match status" value="1"/>
</dbReference>
<dbReference type="InterPro" id="IPR036271">
    <property type="entry name" value="Tet_transcr_reg_TetR-rel_C_sf"/>
</dbReference>
<dbReference type="SUPFAM" id="SSF48498">
    <property type="entry name" value="Tetracyclin repressor-like, C-terminal domain"/>
    <property type="match status" value="1"/>
</dbReference>
<proteinExistence type="predicted"/>
<comment type="caution">
    <text evidence="5">The sequence shown here is derived from an EMBL/GenBank/DDBJ whole genome shotgun (WGS) entry which is preliminary data.</text>
</comment>
<name>A0ABV9G6H9_9ACTN</name>
<reference evidence="6" key="1">
    <citation type="journal article" date="2019" name="Int. J. Syst. Evol. Microbiol.">
        <title>The Global Catalogue of Microorganisms (GCM) 10K type strain sequencing project: providing services to taxonomists for standard genome sequencing and annotation.</title>
        <authorList>
            <consortium name="The Broad Institute Genomics Platform"/>
            <consortium name="The Broad Institute Genome Sequencing Center for Infectious Disease"/>
            <person name="Wu L."/>
            <person name="Ma J."/>
        </authorList>
    </citation>
    <scope>NUCLEOTIDE SEQUENCE [LARGE SCALE GENOMIC DNA]</scope>
    <source>
        <strain evidence="6">CGMCC 4.7139</strain>
    </source>
</reference>
<dbReference type="EMBL" id="JBHSFE010000014">
    <property type="protein sequence ID" value="MFC4609855.1"/>
    <property type="molecule type" value="Genomic_DNA"/>
</dbReference>
<sequence>MPERARSAAVTAELPEQAAPPGTAGRILHAGLELFAEKGFSGTSIRDIGARAGINSATLYSHYRSKEHVLAALVLLGHQELHVRLQRALVRAQGGPGSQLAALVRAHVLAHAEYPLLALVANAEMHALGSDAAAPALALREQSWQLLLVVLDEGIRAGEFTATDPLLAAAAIVGMGRQVAHWYGPRQPYTPEQIADTFSGYALAIAGAAQHDRETT</sequence>
<protein>
    <submittedName>
        <fullName evidence="5">TetR/AcrR family transcriptional regulator</fullName>
    </submittedName>
</protein>
<dbReference type="PROSITE" id="PS50977">
    <property type="entry name" value="HTH_TETR_2"/>
    <property type="match status" value="1"/>
</dbReference>
<dbReference type="InterPro" id="IPR050109">
    <property type="entry name" value="HTH-type_TetR-like_transc_reg"/>
</dbReference>
<dbReference type="InterPro" id="IPR041490">
    <property type="entry name" value="KstR2_TetR_C"/>
</dbReference>
<evidence type="ECO:0000256" key="1">
    <source>
        <dbReference type="ARBA" id="ARBA00023125"/>
    </source>
</evidence>
<evidence type="ECO:0000256" key="2">
    <source>
        <dbReference type="PROSITE-ProRule" id="PRU00335"/>
    </source>
</evidence>
<feature type="domain" description="HTH tetR-type" evidence="4">
    <location>
        <begin position="21"/>
        <end position="81"/>
    </location>
</feature>
<evidence type="ECO:0000313" key="5">
    <source>
        <dbReference type="EMBL" id="MFC4609855.1"/>
    </source>
</evidence>
<dbReference type="Proteomes" id="UP001595993">
    <property type="component" value="Unassembled WGS sequence"/>
</dbReference>
<dbReference type="InterPro" id="IPR001647">
    <property type="entry name" value="HTH_TetR"/>
</dbReference>
<feature type="region of interest" description="Disordered" evidence="3">
    <location>
        <begin position="1"/>
        <end position="22"/>
    </location>
</feature>